<dbReference type="Gene3D" id="3.40.33.10">
    <property type="entry name" value="CAP"/>
    <property type="match status" value="1"/>
</dbReference>
<reference evidence="2 3" key="2">
    <citation type="submission" date="2018-11" db="EMBL/GenBank/DDBJ databases">
        <authorList>
            <consortium name="Pathogen Informatics"/>
        </authorList>
    </citation>
    <scope>NUCLEOTIDE SEQUENCE [LARGE SCALE GENOMIC DNA]</scope>
</reference>
<dbReference type="EMBL" id="UYRT01083050">
    <property type="protein sequence ID" value="VDN26893.1"/>
    <property type="molecule type" value="Genomic_DNA"/>
</dbReference>
<reference evidence="4" key="1">
    <citation type="submission" date="2016-06" db="UniProtKB">
        <authorList>
            <consortium name="WormBaseParasite"/>
        </authorList>
    </citation>
    <scope>IDENTIFICATION</scope>
</reference>
<dbReference type="Pfam" id="PF00188">
    <property type="entry name" value="CAP"/>
    <property type="match status" value="1"/>
</dbReference>
<feature type="domain" description="SCP" evidence="1">
    <location>
        <begin position="1"/>
        <end position="111"/>
    </location>
</feature>
<sequence length="114" mass="12998">RWNCTIEERAQKYIDHCVFKHSTSNERNGAGENLYSYWTSGSDEEAVATAGTSAGSAWWSELGKYYKNNPNNTLTIAVFDLGVGHFTQWKLAWSQDIRIGQTMRNECRLLNAKM</sequence>
<proteinExistence type="predicted"/>
<evidence type="ECO:0000313" key="2">
    <source>
        <dbReference type="EMBL" id="VDN26893.1"/>
    </source>
</evidence>
<dbReference type="InterPro" id="IPR035940">
    <property type="entry name" value="CAP_sf"/>
</dbReference>
<name>A0A183E4K9_9BILA</name>
<protein>
    <submittedName>
        <fullName evidence="4">SCP domain-containing protein</fullName>
    </submittedName>
</protein>
<dbReference type="InterPro" id="IPR014044">
    <property type="entry name" value="CAP_dom"/>
</dbReference>
<gene>
    <name evidence="2" type="ORF">GPUH_LOCUS15899</name>
</gene>
<dbReference type="CDD" id="cd05380">
    <property type="entry name" value="CAP_euk"/>
    <property type="match status" value="1"/>
</dbReference>
<dbReference type="Proteomes" id="UP000271098">
    <property type="component" value="Unassembled WGS sequence"/>
</dbReference>
<dbReference type="OrthoDB" id="5874910at2759"/>
<evidence type="ECO:0000259" key="1">
    <source>
        <dbReference type="SMART" id="SM00198"/>
    </source>
</evidence>
<dbReference type="WBParaSite" id="GPUH_0001592201-mRNA-1">
    <property type="protein sequence ID" value="GPUH_0001592201-mRNA-1"/>
    <property type="gene ID" value="GPUH_0001592201"/>
</dbReference>
<accession>A0A183E4K9</accession>
<dbReference type="SUPFAM" id="SSF55797">
    <property type="entry name" value="PR-1-like"/>
    <property type="match status" value="1"/>
</dbReference>
<dbReference type="AlphaFoldDB" id="A0A183E4K9"/>
<evidence type="ECO:0000313" key="4">
    <source>
        <dbReference type="WBParaSite" id="GPUH_0001592201-mRNA-1"/>
    </source>
</evidence>
<dbReference type="SMART" id="SM00198">
    <property type="entry name" value="SCP"/>
    <property type="match status" value="1"/>
</dbReference>
<evidence type="ECO:0000313" key="3">
    <source>
        <dbReference type="Proteomes" id="UP000271098"/>
    </source>
</evidence>
<keyword evidence="3" id="KW-1185">Reference proteome</keyword>
<organism evidence="4">
    <name type="scientific">Gongylonema pulchrum</name>
    <dbReference type="NCBI Taxonomy" id="637853"/>
    <lineage>
        <taxon>Eukaryota</taxon>
        <taxon>Metazoa</taxon>
        <taxon>Ecdysozoa</taxon>
        <taxon>Nematoda</taxon>
        <taxon>Chromadorea</taxon>
        <taxon>Rhabditida</taxon>
        <taxon>Spirurina</taxon>
        <taxon>Spiruromorpha</taxon>
        <taxon>Spiruroidea</taxon>
        <taxon>Gongylonematidae</taxon>
        <taxon>Gongylonema</taxon>
    </lineage>
</organism>